<dbReference type="PANTHER" id="PTHR43441">
    <property type="entry name" value="RIBOSOMAL-PROTEIN-SERINE ACETYLTRANSFERASE"/>
    <property type="match status" value="1"/>
</dbReference>
<dbReference type="RefSeq" id="WP_070598342.1">
    <property type="nucleotide sequence ID" value="NZ_JASODG010000002.1"/>
</dbReference>
<accession>A0A2I1L679</accession>
<name>A0A2I1L679_9LACT</name>
<dbReference type="GO" id="GO:0008999">
    <property type="term" value="F:protein-N-terminal-alanine acetyltransferase activity"/>
    <property type="evidence" value="ECO:0007669"/>
    <property type="project" value="TreeGrafter"/>
</dbReference>
<dbReference type="AlphaFoldDB" id="A0A2I1L679"/>
<dbReference type="InterPro" id="IPR000182">
    <property type="entry name" value="GNAT_dom"/>
</dbReference>
<reference evidence="1 2" key="1">
    <citation type="submission" date="2018-04" db="EMBL/GenBank/DDBJ databases">
        <title>Aerococcus urinae genomes.</title>
        <authorList>
            <person name="Hilt E."/>
            <person name="Gilbert N.M."/>
            <person name="Thomas-White K."/>
            <person name="Putonti C."/>
            <person name="Lewis A.L."/>
            <person name="Visck K.L."/>
            <person name="Wolfe A.J."/>
        </authorList>
    </citation>
    <scope>NUCLEOTIDE SEQUENCE [LARGE SCALE GENOMIC DNA]</scope>
    <source>
        <strain evidence="1 2">UMB7480</strain>
    </source>
</reference>
<dbReference type="GO" id="GO:1990189">
    <property type="term" value="F:protein N-terminal-serine acetyltransferase activity"/>
    <property type="evidence" value="ECO:0007669"/>
    <property type="project" value="TreeGrafter"/>
</dbReference>
<evidence type="ECO:0000313" key="2">
    <source>
        <dbReference type="Proteomes" id="UP000251923"/>
    </source>
</evidence>
<dbReference type="FunFam" id="3.40.630.30:FF:000047">
    <property type="entry name" value="Acetyltransferase, GNAT family"/>
    <property type="match status" value="1"/>
</dbReference>
<dbReference type="Pfam" id="PF13302">
    <property type="entry name" value="Acetyltransf_3"/>
    <property type="match status" value="1"/>
</dbReference>
<sequence>MRLNRFNQTIGDEIEDEEIEEIPVIHCLNGNTVQIEKLNYSKHSEDLYPLLGPSSPLELWTYQSKLPPKNLAAYEHRLRKMEESDDPYYLVIVDKESRNADGSFALQSIDSKNFAIEVGHVFYSKNLQKTIQATEAQFLLAQYVFEKLKYRRYVWKCDSLNKASWHAAERLGFKYEGTFRQEKIYKGRNRDTAWFSMLDSEWPLNKKRILKWLSPENFDEGGKQIHSLSSM</sequence>
<dbReference type="InterPro" id="IPR051908">
    <property type="entry name" value="Ribosomal_N-acetyltransferase"/>
</dbReference>
<protein>
    <submittedName>
        <fullName evidence="1">N-acetyltransferase</fullName>
    </submittedName>
</protein>
<dbReference type="Proteomes" id="UP000251923">
    <property type="component" value="Unassembled WGS sequence"/>
</dbReference>
<organism evidence="1 2">
    <name type="scientific">Aerococcus urinae</name>
    <dbReference type="NCBI Taxonomy" id="1376"/>
    <lineage>
        <taxon>Bacteria</taxon>
        <taxon>Bacillati</taxon>
        <taxon>Bacillota</taxon>
        <taxon>Bacilli</taxon>
        <taxon>Lactobacillales</taxon>
        <taxon>Aerococcaceae</taxon>
        <taxon>Aerococcus</taxon>
    </lineage>
</organism>
<gene>
    <name evidence="1" type="ORF">DBT54_02750</name>
</gene>
<dbReference type="SUPFAM" id="SSF55729">
    <property type="entry name" value="Acyl-CoA N-acyltransferases (Nat)"/>
    <property type="match status" value="1"/>
</dbReference>
<dbReference type="PANTHER" id="PTHR43441:SF2">
    <property type="entry name" value="FAMILY ACETYLTRANSFERASE, PUTATIVE (AFU_ORTHOLOGUE AFUA_7G00850)-RELATED"/>
    <property type="match status" value="1"/>
</dbReference>
<dbReference type="Gene3D" id="3.40.630.30">
    <property type="match status" value="1"/>
</dbReference>
<dbReference type="EMBL" id="QMHM01000004">
    <property type="protein sequence ID" value="RAV80574.1"/>
    <property type="molecule type" value="Genomic_DNA"/>
</dbReference>
<comment type="caution">
    <text evidence="1">The sequence shown here is derived from an EMBL/GenBank/DDBJ whole genome shotgun (WGS) entry which is preliminary data.</text>
</comment>
<dbReference type="InterPro" id="IPR016181">
    <property type="entry name" value="Acyl_CoA_acyltransferase"/>
</dbReference>
<evidence type="ECO:0000313" key="1">
    <source>
        <dbReference type="EMBL" id="RAV80574.1"/>
    </source>
</evidence>
<proteinExistence type="predicted"/>